<organism evidence="1">
    <name type="scientific">marine sediment metagenome</name>
    <dbReference type="NCBI Taxonomy" id="412755"/>
    <lineage>
        <taxon>unclassified sequences</taxon>
        <taxon>metagenomes</taxon>
        <taxon>ecological metagenomes</taxon>
    </lineage>
</organism>
<dbReference type="AlphaFoldDB" id="A0A0F9ASF0"/>
<protein>
    <submittedName>
        <fullName evidence="1">Uncharacterized protein</fullName>
    </submittedName>
</protein>
<gene>
    <name evidence="1" type="ORF">LCGC14_2614960</name>
</gene>
<comment type="caution">
    <text evidence="1">The sequence shown here is derived from an EMBL/GenBank/DDBJ whole genome shotgun (WGS) entry which is preliminary data.</text>
</comment>
<proteinExistence type="predicted"/>
<name>A0A0F9ASF0_9ZZZZ</name>
<evidence type="ECO:0000313" key="1">
    <source>
        <dbReference type="EMBL" id="KKL04547.1"/>
    </source>
</evidence>
<accession>A0A0F9ASF0</accession>
<dbReference type="EMBL" id="LAZR01044480">
    <property type="protein sequence ID" value="KKL04547.1"/>
    <property type="molecule type" value="Genomic_DNA"/>
</dbReference>
<reference evidence="1" key="1">
    <citation type="journal article" date="2015" name="Nature">
        <title>Complex archaea that bridge the gap between prokaryotes and eukaryotes.</title>
        <authorList>
            <person name="Spang A."/>
            <person name="Saw J.H."/>
            <person name="Jorgensen S.L."/>
            <person name="Zaremba-Niedzwiedzka K."/>
            <person name="Martijn J."/>
            <person name="Lind A.E."/>
            <person name="van Eijk R."/>
            <person name="Schleper C."/>
            <person name="Guy L."/>
            <person name="Ettema T.J."/>
        </authorList>
    </citation>
    <scope>NUCLEOTIDE SEQUENCE</scope>
</reference>
<sequence>MSITELIYPECPKCNRILKPSEHNLLACRYCKISVKNSFLRRQKDPLKSLEQYKKIPEGFEINNKVEERLRLKEDHEENMSKYKHSPVPKKCIECKSEDIVASDSDNAWECLSCEAFFSWYSYRVIYHGDIEVEAGSEEDASEKAYYYMEKGIADIETDVDRM</sequence>